<comment type="similarity">
    <text evidence="1">Belongs to the UPF0696 family.</text>
</comment>
<feature type="compositionally biased region" description="Basic and acidic residues" evidence="2">
    <location>
        <begin position="157"/>
        <end position="169"/>
    </location>
</feature>
<dbReference type="Gene3D" id="3.30.760.10">
    <property type="entry name" value="RNA Cap, Translation Initiation Factor Eif4e"/>
    <property type="match status" value="1"/>
</dbReference>
<keyword evidence="4" id="KW-1185">Reference proteome</keyword>
<reference evidence="3 4" key="1">
    <citation type="submission" date="2018-03" db="EMBL/GenBank/DDBJ databases">
        <title>Genomic Encyclopedia of Archaeal and Bacterial Type Strains, Phase II (KMG-II): from individual species to whole genera.</title>
        <authorList>
            <person name="Goeker M."/>
        </authorList>
    </citation>
    <scope>NUCLEOTIDE SEQUENCE [LARGE SCALE GENOMIC DNA]</scope>
    <source>
        <strain evidence="3 4">DSM 45312</strain>
    </source>
</reference>
<dbReference type="Pfam" id="PF08939">
    <property type="entry name" value="Bles03"/>
    <property type="match status" value="1"/>
</dbReference>
<name>A0A2P8DGC1_9ACTN</name>
<accession>A0A2P8DGC1</accession>
<protein>
    <submittedName>
        <fullName evidence="3">Uncharacterized protein DUF1917</fullName>
    </submittedName>
</protein>
<comment type="caution">
    <text evidence="3">The sequence shown here is derived from an EMBL/GenBank/DDBJ whole genome shotgun (WGS) entry which is preliminary data.</text>
</comment>
<dbReference type="InterPro" id="IPR015034">
    <property type="entry name" value="Bles03"/>
</dbReference>
<sequence length="175" mass="19505">MGPWRYAINMALSEAEKKEVTGLANAGVTGKWMLFPDVEWVRGVWADVVAATEEGRLGYAAKVATDHKPGKGVLICVYTKDWRDQRDVARVLAELRAMGTGQRLSYKEDAATLALHYGKGASLYVSQAESMDFDQRRSGYTPGDQHALFGDPEEQEERTPEEVFSRDEPYGPFPD</sequence>
<evidence type="ECO:0000256" key="1">
    <source>
        <dbReference type="ARBA" id="ARBA00010568"/>
    </source>
</evidence>
<proteinExistence type="inferred from homology"/>
<dbReference type="EMBL" id="PYGA01000012">
    <property type="protein sequence ID" value="PSK96246.1"/>
    <property type="molecule type" value="Genomic_DNA"/>
</dbReference>
<feature type="region of interest" description="Disordered" evidence="2">
    <location>
        <begin position="134"/>
        <end position="175"/>
    </location>
</feature>
<dbReference type="PANTHER" id="PTHR31977">
    <property type="entry name" value="UPF0696 PROTEIN C11ORF68"/>
    <property type="match status" value="1"/>
</dbReference>
<dbReference type="PANTHER" id="PTHR31977:SF1">
    <property type="entry name" value="UPF0696 PROTEIN C11ORF68"/>
    <property type="match status" value="1"/>
</dbReference>
<dbReference type="AlphaFoldDB" id="A0A2P8DGC1"/>
<organism evidence="3 4">
    <name type="scientific">Murinocardiopsis flavida</name>
    <dbReference type="NCBI Taxonomy" id="645275"/>
    <lineage>
        <taxon>Bacteria</taxon>
        <taxon>Bacillati</taxon>
        <taxon>Actinomycetota</taxon>
        <taxon>Actinomycetes</taxon>
        <taxon>Streptosporangiales</taxon>
        <taxon>Nocardiopsidaceae</taxon>
        <taxon>Murinocardiopsis</taxon>
    </lineage>
</organism>
<dbReference type="Proteomes" id="UP000240542">
    <property type="component" value="Unassembled WGS sequence"/>
</dbReference>
<dbReference type="SUPFAM" id="SSF55418">
    <property type="entry name" value="eIF4e-like"/>
    <property type="match status" value="1"/>
</dbReference>
<evidence type="ECO:0000313" key="3">
    <source>
        <dbReference type="EMBL" id="PSK96246.1"/>
    </source>
</evidence>
<dbReference type="InterPro" id="IPR023398">
    <property type="entry name" value="TIF_eIF4e-like"/>
</dbReference>
<evidence type="ECO:0000313" key="4">
    <source>
        <dbReference type="Proteomes" id="UP000240542"/>
    </source>
</evidence>
<evidence type="ECO:0000256" key="2">
    <source>
        <dbReference type="SAM" id="MobiDB-lite"/>
    </source>
</evidence>
<dbReference type="RefSeq" id="WP_106584207.1">
    <property type="nucleotide sequence ID" value="NZ_PYGA01000012.1"/>
</dbReference>
<gene>
    <name evidence="3" type="ORF">CLV63_112128</name>
</gene>
<dbReference type="OrthoDB" id="8549808at2"/>